<dbReference type="EMBL" id="JAFIQS010000011">
    <property type="protein sequence ID" value="KAG5164836.1"/>
    <property type="molecule type" value="Genomic_DNA"/>
</dbReference>
<organism evidence="2">
    <name type="scientific">Psilocybe cubensis</name>
    <name type="common">Psychedelic mushroom</name>
    <name type="synonym">Stropharia cubensis</name>
    <dbReference type="NCBI Taxonomy" id="181762"/>
    <lineage>
        <taxon>Eukaryota</taxon>
        <taxon>Fungi</taxon>
        <taxon>Dikarya</taxon>
        <taxon>Basidiomycota</taxon>
        <taxon>Agaricomycotina</taxon>
        <taxon>Agaricomycetes</taxon>
        <taxon>Agaricomycetidae</taxon>
        <taxon>Agaricales</taxon>
        <taxon>Agaricineae</taxon>
        <taxon>Strophariaceae</taxon>
        <taxon>Psilocybe</taxon>
    </lineage>
</organism>
<feature type="compositionally biased region" description="Low complexity" evidence="1">
    <location>
        <begin position="536"/>
        <end position="559"/>
    </location>
</feature>
<dbReference type="Pfam" id="PF20414">
    <property type="entry name" value="DUF6698"/>
    <property type="match status" value="1"/>
</dbReference>
<feature type="region of interest" description="Disordered" evidence="1">
    <location>
        <begin position="1"/>
        <end position="34"/>
    </location>
</feature>
<sequence>MPPASLRKAPPSAPSDSDDGESDPKESKDQHQIDPERIQALNKALDSQGKTKQSAHVASFCLYSQGSLNFRAILKPYTSFARWHTRSKNLYENWYEVLDRGISYYIDSFGDTDIKNFENQYRNELIVFADMIAGIKCFESDLFYFISPKNVDRKDDLAKAMIAASGAARSEDISTLQNTIITYINECSPANKVEISATSTKSESRGFKNKVLARLLCPMKYLKDFDDNPTEFMCKLDKDVIHVLAKDLPTFLWESDKFDPEDWDSEMFRTRLIVMVWKHIFTSPSSALKDKPGQTKTRSSQAKIHHMKTVTPASIAYACLLIRYSISSIEDWRIEDNVFDRHEFYKYIISLFEPDKKDDGDSEWSMDTIEWWNAKVLNKDPRSAKTKDNLDGPSTYDTIAEQRRARKARKAQAAASTTEGGGKEAGGSGQGKGGRSVGLGQAGTSSKDSKKVVPHLAVPAQLSHHTLQPVPPSRHHSSPRQHVQSPRRHDATLRGRSPRHYFHDTPRGQSPRRHQSRPQQRTPSSQHYSESKGQPQSYHHSPSRRQSPSRRSPPSHQPRTAMYHQPSSPHPRYASPRFEARARQQSLSRHRSHSLSPDGTLDVEQYTPEKDVPHISSQTLREANSEYSSPPAAKLPNLTYRPSAKVLGKRSQAPAVSDNEWENSGRPTQKARSACGTQSSPSRALVFSESYHNRGSGWSA</sequence>
<evidence type="ECO:0000313" key="2">
    <source>
        <dbReference type="EMBL" id="KAG5164836.1"/>
    </source>
</evidence>
<evidence type="ECO:0000256" key="1">
    <source>
        <dbReference type="SAM" id="MobiDB-lite"/>
    </source>
</evidence>
<dbReference type="InterPro" id="IPR046521">
    <property type="entry name" value="DUF6698"/>
</dbReference>
<feature type="compositionally biased region" description="Basic and acidic residues" evidence="1">
    <location>
        <begin position="22"/>
        <end position="34"/>
    </location>
</feature>
<name>A0A8H7XRU1_PSICU</name>
<reference evidence="2" key="1">
    <citation type="submission" date="2021-02" db="EMBL/GenBank/DDBJ databases">
        <title>Psilocybe cubensis genome.</title>
        <authorList>
            <person name="Mckernan K.J."/>
            <person name="Crawford S."/>
            <person name="Trippe A."/>
            <person name="Kane L.T."/>
            <person name="Mclaughlin S."/>
        </authorList>
    </citation>
    <scope>NUCLEOTIDE SEQUENCE [LARGE SCALE GENOMIC DNA]</scope>
    <source>
        <strain evidence="2">MGC-MH-2018</strain>
    </source>
</reference>
<feature type="region of interest" description="Disordered" evidence="1">
    <location>
        <begin position="465"/>
        <end position="700"/>
    </location>
</feature>
<protein>
    <submittedName>
        <fullName evidence="2">Uncharacterized protein</fullName>
    </submittedName>
</protein>
<feature type="compositionally biased region" description="Polar residues" evidence="1">
    <location>
        <begin position="665"/>
        <end position="682"/>
    </location>
</feature>
<proteinExistence type="predicted"/>
<feature type="compositionally biased region" description="Gly residues" evidence="1">
    <location>
        <begin position="419"/>
        <end position="441"/>
    </location>
</feature>
<feature type="compositionally biased region" description="Low complexity" evidence="1">
    <location>
        <begin position="517"/>
        <end position="526"/>
    </location>
</feature>
<gene>
    <name evidence="2" type="ORF">JR316_010480</name>
</gene>
<feature type="compositionally biased region" description="Polar residues" evidence="1">
    <location>
        <begin position="615"/>
        <end position="628"/>
    </location>
</feature>
<comment type="caution">
    <text evidence="2">The sequence shown here is derived from an EMBL/GenBank/DDBJ whole genome shotgun (WGS) entry which is preliminary data.</text>
</comment>
<feature type="region of interest" description="Disordered" evidence="1">
    <location>
        <begin position="402"/>
        <end position="452"/>
    </location>
</feature>
<dbReference type="OrthoDB" id="2998394at2759"/>
<dbReference type="AlphaFoldDB" id="A0A8H7XRU1"/>
<accession>A0A8H7XRU1</accession>